<dbReference type="EMBL" id="CM039171">
    <property type="protein sequence ID" value="KAH9792406.1"/>
    <property type="molecule type" value="Genomic_DNA"/>
</dbReference>
<gene>
    <name evidence="1" type="ORF">KPL71_004102</name>
</gene>
<dbReference type="Proteomes" id="UP000829398">
    <property type="component" value="Chromosome 2"/>
</dbReference>
<protein>
    <submittedName>
        <fullName evidence="1">Uncharacterized protein</fullName>
    </submittedName>
</protein>
<proteinExistence type="predicted"/>
<evidence type="ECO:0000313" key="2">
    <source>
        <dbReference type="Proteomes" id="UP000829398"/>
    </source>
</evidence>
<sequence length="399" mass="46283">MSIASSDIEAFKEELVYKANKIHWELALPTVKSPPNLAIDNRPSALNQSRFNASSVYEWNIDGMSEYNILGLLQQMTMAANAYKTQSGTSDKAIAEIFIAGFTGQLKGWWDHLLTKHQQSDILNSIQTDENGAPICDELNDLIQDAVATLILTISHYFIGDPSHLRDKNVELLHNLRCRKLSEFQSYKTTFFTKLFLRDDANHITWKEKFLAGLPTLLGEKVRNSIKALYDNRIPYNELTYGELVSFVNKEGLKICQDLKLQKRLKWELRKSKQELGSFCKQFNYDPFKTSTSKDCNGECSSKPYKKHYKSKSHKKPFQDFRELSYKKPSRPYKKPSFSKKKDFRPKQKTSFNYKEATCYKCGKKYHIAKFYRMNKKLHELGLDEEILSKVVPLESRVF</sequence>
<organism evidence="1 2">
    <name type="scientific">Citrus sinensis</name>
    <name type="common">Sweet orange</name>
    <name type="synonym">Citrus aurantium var. sinensis</name>
    <dbReference type="NCBI Taxonomy" id="2711"/>
    <lineage>
        <taxon>Eukaryota</taxon>
        <taxon>Viridiplantae</taxon>
        <taxon>Streptophyta</taxon>
        <taxon>Embryophyta</taxon>
        <taxon>Tracheophyta</taxon>
        <taxon>Spermatophyta</taxon>
        <taxon>Magnoliopsida</taxon>
        <taxon>eudicotyledons</taxon>
        <taxon>Gunneridae</taxon>
        <taxon>Pentapetalae</taxon>
        <taxon>rosids</taxon>
        <taxon>malvids</taxon>
        <taxon>Sapindales</taxon>
        <taxon>Rutaceae</taxon>
        <taxon>Aurantioideae</taxon>
        <taxon>Citrus</taxon>
    </lineage>
</organism>
<keyword evidence="2" id="KW-1185">Reference proteome</keyword>
<comment type="caution">
    <text evidence="1">The sequence shown here is derived from an EMBL/GenBank/DDBJ whole genome shotgun (WGS) entry which is preliminary data.</text>
</comment>
<reference evidence="2" key="1">
    <citation type="journal article" date="2023" name="Hortic. Res.">
        <title>A chromosome-level phased genome enabling allele-level studies in sweet orange: a case study on citrus Huanglongbing tolerance.</title>
        <authorList>
            <person name="Wu B."/>
            <person name="Yu Q."/>
            <person name="Deng Z."/>
            <person name="Duan Y."/>
            <person name="Luo F."/>
            <person name="Gmitter F. Jr."/>
        </authorList>
    </citation>
    <scope>NUCLEOTIDE SEQUENCE [LARGE SCALE GENOMIC DNA]</scope>
    <source>
        <strain evidence="2">cv. Valencia</strain>
    </source>
</reference>
<evidence type="ECO:0000313" key="1">
    <source>
        <dbReference type="EMBL" id="KAH9792406.1"/>
    </source>
</evidence>
<name>A0ACB8N2V1_CITSI</name>
<accession>A0ACB8N2V1</accession>